<dbReference type="Pfam" id="PF02633">
    <property type="entry name" value="Creatininase"/>
    <property type="match status" value="1"/>
</dbReference>
<dbReference type="InterPro" id="IPR003785">
    <property type="entry name" value="Creatininase/forma_Hydrolase"/>
</dbReference>
<keyword evidence="3" id="KW-0378">Hydrolase</keyword>
<dbReference type="GO" id="GO:0046872">
    <property type="term" value="F:metal ion binding"/>
    <property type="evidence" value="ECO:0007669"/>
    <property type="project" value="UniProtKB-KW"/>
</dbReference>
<gene>
    <name evidence="6" type="ORF">BARAN1_0350</name>
</gene>
<name>A0A2X3MJQ5_9BACT</name>
<dbReference type="PANTHER" id="PTHR35005:SF1">
    <property type="entry name" value="2-AMINO-5-FORMYLAMINO-6-RIBOSYLAMINOPYRIMIDIN-4(3H)-ONE 5'-MONOPHOSPHATE DEFORMYLASE"/>
    <property type="match status" value="1"/>
</dbReference>
<dbReference type="SUPFAM" id="SSF102215">
    <property type="entry name" value="Creatininase"/>
    <property type="match status" value="1"/>
</dbReference>
<evidence type="ECO:0000313" key="7">
    <source>
        <dbReference type="Proteomes" id="UP000249818"/>
    </source>
</evidence>
<keyword evidence="2" id="KW-0479">Metal-binding</keyword>
<dbReference type="EMBL" id="LS483254">
    <property type="protein sequence ID" value="SQD92375.1"/>
    <property type="molecule type" value="Genomic_DNA"/>
</dbReference>
<evidence type="ECO:0000256" key="2">
    <source>
        <dbReference type="ARBA" id="ARBA00022723"/>
    </source>
</evidence>
<dbReference type="OrthoDB" id="9801445at2"/>
<comment type="cofactor">
    <cofactor evidence="1">
        <name>Zn(2+)</name>
        <dbReference type="ChEBI" id="CHEBI:29105"/>
    </cofactor>
</comment>
<dbReference type="Proteomes" id="UP000249818">
    <property type="component" value="Chromosome BARAN1"/>
</dbReference>
<dbReference type="KEGG" id="bana:BARAN1_0350"/>
<dbReference type="AlphaFoldDB" id="A0A2X3MJQ5"/>
<organism evidence="6 7">
    <name type="scientific">Candidatus Bipolaricaulis anaerobius</name>
    <dbReference type="NCBI Taxonomy" id="2026885"/>
    <lineage>
        <taxon>Bacteria</taxon>
        <taxon>Candidatus Bipolaricaulota</taxon>
        <taxon>Candidatus Bipolaricaulia</taxon>
        <taxon>Candidatus Bipolaricaulales</taxon>
        <taxon>Candidatus Bipolaricaulaceae</taxon>
        <taxon>Candidatus Bipolaricaulis</taxon>
    </lineage>
</organism>
<evidence type="ECO:0000313" key="6">
    <source>
        <dbReference type="EMBL" id="SQD92375.1"/>
    </source>
</evidence>
<proteinExistence type="inferred from homology"/>
<evidence type="ECO:0000256" key="5">
    <source>
        <dbReference type="ARBA" id="ARBA00024029"/>
    </source>
</evidence>
<evidence type="ECO:0000256" key="1">
    <source>
        <dbReference type="ARBA" id="ARBA00001947"/>
    </source>
</evidence>
<sequence>MELSRMSWAEARNRLGKARVALLPVGSTEQHGPHLPLGTDHLTAAEVARRTSARGGWLVLPTVPVGVSEHHRQFWGTLWVEPSLLRDYVLGIARSLGTHGVRRMVFVNGHGGNTAALDEAARTLRGEGIFCFVFSWWRAIPETIAAVIETGGSHAGEMETSAVLAFAPELVDTNRYADAIAGAAPEWGKRLHGIEVGFDTRDFSASGATGNPSRATAEKGEALLTAAAERLNAFCQWLAAEPEERLRPHGHLP</sequence>
<comment type="similarity">
    <text evidence="5">Belongs to the creatininase superfamily.</text>
</comment>
<evidence type="ECO:0000256" key="3">
    <source>
        <dbReference type="ARBA" id="ARBA00022801"/>
    </source>
</evidence>
<dbReference type="InterPro" id="IPR024087">
    <property type="entry name" value="Creatininase-like_sf"/>
</dbReference>
<dbReference type="GO" id="GO:0016811">
    <property type="term" value="F:hydrolase activity, acting on carbon-nitrogen (but not peptide) bonds, in linear amides"/>
    <property type="evidence" value="ECO:0007669"/>
    <property type="project" value="TreeGrafter"/>
</dbReference>
<evidence type="ECO:0000256" key="4">
    <source>
        <dbReference type="ARBA" id="ARBA00022833"/>
    </source>
</evidence>
<dbReference type="Gene3D" id="3.40.50.10310">
    <property type="entry name" value="Creatininase"/>
    <property type="match status" value="1"/>
</dbReference>
<reference evidence="7" key="1">
    <citation type="submission" date="2018-05" db="EMBL/GenBank/DDBJ databases">
        <authorList>
            <person name="Hao L."/>
        </authorList>
    </citation>
    <scope>NUCLEOTIDE SEQUENCE [LARGE SCALE GENOMIC DNA]</scope>
</reference>
<dbReference type="PANTHER" id="PTHR35005">
    <property type="entry name" value="3-DEHYDRO-SCYLLO-INOSOSE HYDROLASE"/>
    <property type="match status" value="1"/>
</dbReference>
<dbReference type="RefSeq" id="WP_122031743.1">
    <property type="nucleotide sequence ID" value="NZ_LS483254.1"/>
</dbReference>
<keyword evidence="7" id="KW-1185">Reference proteome</keyword>
<dbReference type="GO" id="GO:0009231">
    <property type="term" value="P:riboflavin biosynthetic process"/>
    <property type="evidence" value="ECO:0007669"/>
    <property type="project" value="TreeGrafter"/>
</dbReference>
<protein>
    <submittedName>
        <fullName evidence="6">Creatininase</fullName>
    </submittedName>
</protein>
<keyword evidence="4" id="KW-0862">Zinc</keyword>
<accession>A0A2X3MJQ5</accession>